<dbReference type="AlphaFoldDB" id="A0A1Q9DZY8"/>
<sequence length="361" mass="40408">MCKSRSRRWRMIQKEHWRKLTESELELDRANYKSAEMSSAELLDKFRAEEKLGRMVPTTTGALLSEYKEDEIRVASMGAISKPDGSVRPLHDGTHGVQVNNHIHLVNQLAVPGPAEMAFSARQSGAMQEVPLAATADVSAAHRLVLHGSRNLRKKCSIFLVEPPLWDHRGREADLVALLAAADFEAAGADSVRTDCTDPDRPGIHVDNVPFYYNRYTPVDTLPKAAAIDGWSGPMPPLSLPVSLRHANMASPVVQVAPCLLYHYHYACDMPTWQVLWPRYFRKTFAAAAPDDSHANHYGFEANEKVIDLVKDTVSLGERNMLTPELGEVKGMVLKEEELDNFDLFLKLTEEGRRERDLNLG</sequence>
<accession>A0A1Q9DZY8</accession>
<proteinExistence type="predicted"/>
<keyword evidence="2" id="KW-1185">Reference proteome</keyword>
<dbReference type="OrthoDB" id="447988at2759"/>
<dbReference type="Proteomes" id="UP000186817">
    <property type="component" value="Unassembled WGS sequence"/>
</dbReference>
<evidence type="ECO:0000313" key="2">
    <source>
        <dbReference type="Proteomes" id="UP000186817"/>
    </source>
</evidence>
<name>A0A1Q9DZY8_SYMMI</name>
<gene>
    <name evidence="1" type="ORF">AK812_SmicGene16574</name>
</gene>
<evidence type="ECO:0000313" key="1">
    <source>
        <dbReference type="EMBL" id="OLQ00733.1"/>
    </source>
</evidence>
<comment type="caution">
    <text evidence="1">The sequence shown here is derived from an EMBL/GenBank/DDBJ whole genome shotgun (WGS) entry which is preliminary data.</text>
</comment>
<organism evidence="1 2">
    <name type="scientific">Symbiodinium microadriaticum</name>
    <name type="common">Dinoflagellate</name>
    <name type="synonym">Zooxanthella microadriatica</name>
    <dbReference type="NCBI Taxonomy" id="2951"/>
    <lineage>
        <taxon>Eukaryota</taxon>
        <taxon>Sar</taxon>
        <taxon>Alveolata</taxon>
        <taxon>Dinophyceae</taxon>
        <taxon>Suessiales</taxon>
        <taxon>Symbiodiniaceae</taxon>
        <taxon>Symbiodinium</taxon>
    </lineage>
</organism>
<protein>
    <submittedName>
        <fullName evidence="1">Uncharacterized protein</fullName>
    </submittedName>
</protein>
<dbReference type="EMBL" id="LSRX01000318">
    <property type="protein sequence ID" value="OLQ00733.1"/>
    <property type="molecule type" value="Genomic_DNA"/>
</dbReference>
<reference evidence="1 2" key="1">
    <citation type="submission" date="2016-02" db="EMBL/GenBank/DDBJ databases">
        <title>Genome analysis of coral dinoflagellate symbionts highlights evolutionary adaptations to a symbiotic lifestyle.</title>
        <authorList>
            <person name="Aranda M."/>
            <person name="Li Y."/>
            <person name="Liew Y.J."/>
            <person name="Baumgarten S."/>
            <person name="Simakov O."/>
            <person name="Wilson M."/>
            <person name="Piel J."/>
            <person name="Ashoor H."/>
            <person name="Bougouffa S."/>
            <person name="Bajic V.B."/>
            <person name="Ryu T."/>
            <person name="Ravasi T."/>
            <person name="Bayer T."/>
            <person name="Micklem G."/>
            <person name="Kim H."/>
            <person name="Bhak J."/>
            <person name="Lajeunesse T.C."/>
            <person name="Voolstra C.R."/>
        </authorList>
    </citation>
    <scope>NUCLEOTIDE SEQUENCE [LARGE SCALE GENOMIC DNA]</scope>
    <source>
        <strain evidence="1 2">CCMP2467</strain>
    </source>
</reference>